<feature type="compositionally biased region" description="Low complexity" evidence="1">
    <location>
        <begin position="39"/>
        <end position="53"/>
    </location>
</feature>
<dbReference type="Gene3D" id="1.10.287.110">
    <property type="entry name" value="DnaJ domain"/>
    <property type="match status" value="1"/>
</dbReference>
<dbReference type="InterPro" id="IPR036869">
    <property type="entry name" value="J_dom_sf"/>
</dbReference>
<comment type="caution">
    <text evidence="3">The sequence shown here is derived from an EMBL/GenBank/DDBJ whole genome shotgun (WGS) entry which is preliminary data.</text>
</comment>
<dbReference type="PANTHER" id="PTHR44825">
    <property type="match status" value="1"/>
</dbReference>
<gene>
    <name evidence="3" type="ORF">B0H15DRAFT_809410</name>
</gene>
<organism evidence="3 4">
    <name type="scientific">Mycena belliarum</name>
    <dbReference type="NCBI Taxonomy" id="1033014"/>
    <lineage>
        <taxon>Eukaryota</taxon>
        <taxon>Fungi</taxon>
        <taxon>Dikarya</taxon>
        <taxon>Basidiomycota</taxon>
        <taxon>Agaricomycotina</taxon>
        <taxon>Agaricomycetes</taxon>
        <taxon>Agaricomycetidae</taxon>
        <taxon>Agaricales</taxon>
        <taxon>Marasmiineae</taxon>
        <taxon>Mycenaceae</taxon>
        <taxon>Mycena</taxon>
    </lineage>
</organism>
<dbReference type="PANTHER" id="PTHR44825:SF1">
    <property type="entry name" value="DNAJ HOMOLOG SUBFAMILY C MEMBER 4"/>
    <property type="match status" value="1"/>
</dbReference>
<dbReference type="Pfam" id="PF00226">
    <property type="entry name" value="DnaJ"/>
    <property type="match status" value="1"/>
</dbReference>
<proteinExistence type="predicted"/>
<protein>
    <submittedName>
        <fullName evidence="3">DnaJ domain-containing protein</fullName>
    </submittedName>
</protein>
<dbReference type="EMBL" id="JARJCN010000001">
    <property type="protein sequence ID" value="KAJ7104304.1"/>
    <property type="molecule type" value="Genomic_DNA"/>
</dbReference>
<dbReference type="Proteomes" id="UP001222325">
    <property type="component" value="Unassembled WGS sequence"/>
</dbReference>
<name>A0AAD6UN39_9AGAR</name>
<dbReference type="InterPro" id="IPR001623">
    <property type="entry name" value="DnaJ_domain"/>
</dbReference>
<dbReference type="SMART" id="SM00271">
    <property type="entry name" value="DnaJ"/>
    <property type="match status" value="1"/>
</dbReference>
<dbReference type="InterPro" id="IPR052763">
    <property type="entry name" value="DnaJ_C4"/>
</dbReference>
<sequence>MLSYALSTASTYFHLPVDEQEDKDIDEYQRKYITWTAEPSGSSTPSSPSSSTPPQSPPFPSAQRTKALKEVLTNDDLYRILGVSKADTLDKAALRRAYLTRSRACHPDKFPGNPEATYAFQKIAVAYSVLSQPASRRAYDARPPSAKYDVFSAQPAGHAQETFRSIILGVFDDFLEGDLEMIRTLLKAVNDINPSLSMGDEGIASVLNSLQRIRERALTCRTCIYALHAELSRLIELQHSFRQLSYFDIMGRTRLTIQLTRITLSMPIALEKAIVEQNVGYRSPDADVVADGDTGEERDADNDAILPRHVTLLIRGVDVVLAHMEGMLK</sequence>
<reference evidence="3" key="1">
    <citation type="submission" date="2023-03" db="EMBL/GenBank/DDBJ databases">
        <title>Massive genome expansion in bonnet fungi (Mycena s.s.) driven by repeated elements and novel gene families across ecological guilds.</title>
        <authorList>
            <consortium name="Lawrence Berkeley National Laboratory"/>
            <person name="Harder C.B."/>
            <person name="Miyauchi S."/>
            <person name="Viragh M."/>
            <person name="Kuo A."/>
            <person name="Thoen E."/>
            <person name="Andreopoulos B."/>
            <person name="Lu D."/>
            <person name="Skrede I."/>
            <person name="Drula E."/>
            <person name="Henrissat B."/>
            <person name="Morin E."/>
            <person name="Kohler A."/>
            <person name="Barry K."/>
            <person name="LaButti K."/>
            <person name="Morin E."/>
            <person name="Salamov A."/>
            <person name="Lipzen A."/>
            <person name="Mereny Z."/>
            <person name="Hegedus B."/>
            <person name="Baldrian P."/>
            <person name="Stursova M."/>
            <person name="Weitz H."/>
            <person name="Taylor A."/>
            <person name="Grigoriev I.V."/>
            <person name="Nagy L.G."/>
            <person name="Martin F."/>
            <person name="Kauserud H."/>
        </authorList>
    </citation>
    <scope>NUCLEOTIDE SEQUENCE</scope>
    <source>
        <strain evidence="3">CBHHK173m</strain>
    </source>
</reference>
<dbReference type="AlphaFoldDB" id="A0AAD6UN39"/>
<dbReference type="PROSITE" id="PS50076">
    <property type="entry name" value="DNAJ_2"/>
    <property type="match status" value="1"/>
</dbReference>
<feature type="domain" description="J" evidence="2">
    <location>
        <begin position="76"/>
        <end position="143"/>
    </location>
</feature>
<dbReference type="CDD" id="cd06257">
    <property type="entry name" value="DnaJ"/>
    <property type="match status" value="1"/>
</dbReference>
<evidence type="ECO:0000313" key="4">
    <source>
        <dbReference type="Proteomes" id="UP001222325"/>
    </source>
</evidence>
<evidence type="ECO:0000313" key="3">
    <source>
        <dbReference type="EMBL" id="KAJ7104304.1"/>
    </source>
</evidence>
<feature type="region of interest" description="Disordered" evidence="1">
    <location>
        <begin position="36"/>
        <end position="63"/>
    </location>
</feature>
<accession>A0AAD6UN39</accession>
<keyword evidence="4" id="KW-1185">Reference proteome</keyword>
<evidence type="ECO:0000259" key="2">
    <source>
        <dbReference type="PROSITE" id="PS50076"/>
    </source>
</evidence>
<dbReference type="SUPFAM" id="SSF46565">
    <property type="entry name" value="Chaperone J-domain"/>
    <property type="match status" value="1"/>
</dbReference>
<evidence type="ECO:0000256" key="1">
    <source>
        <dbReference type="SAM" id="MobiDB-lite"/>
    </source>
</evidence>